<dbReference type="EMBL" id="BKBA01000008">
    <property type="protein sequence ID" value="GEQ13688.1"/>
    <property type="molecule type" value="Genomic_DNA"/>
</dbReference>
<sequence length="288" mass="31727">MTVATGAPIVLTPEMTTTQALDIVVRAAGDHVRHHSELLRAGHDPEALHQVRIGIRRARVAFALLSRPLGDGEKLAWVSTEIRDLAVPLGRARDLDVAVRDHAGHLTGAPRALLLERRAAAHDEVLEVLSSDRWSDLRTHVDGLLRHLHDEVPHDPPVLEAAPDALDRRLRRVLRRGADLTHASRTERHSVRKEARKLRYGIQFFGSLYAVPPESAHAPGSAPHDLATVVAHLQDTLGELGDLETSHHLLELVDVTPPETDKQPLLDQASAIVADLGAREPFWRHPAQ</sequence>
<reference evidence="2 3" key="1">
    <citation type="submission" date="2019-07" db="EMBL/GenBank/DDBJ databases">
        <title>Whole genome shotgun sequence of Knoellia locipacati NBRC 109775.</title>
        <authorList>
            <person name="Hosoyama A."/>
            <person name="Uohara A."/>
            <person name="Ohji S."/>
            <person name="Ichikawa N."/>
        </authorList>
    </citation>
    <scope>NUCLEOTIDE SEQUENCE [LARGE SCALE GENOMIC DNA]</scope>
    <source>
        <strain evidence="2 3">NBRC 109775</strain>
    </source>
</reference>
<evidence type="ECO:0000313" key="3">
    <source>
        <dbReference type="Proteomes" id="UP000321793"/>
    </source>
</evidence>
<accession>A0A512T0E1</accession>
<protein>
    <recommendedName>
        <fullName evidence="1">CHAD domain-containing protein</fullName>
    </recommendedName>
</protein>
<organism evidence="2 3">
    <name type="scientific">Knoellia locipacati</name>
    <dbReference type="NCBI Taxonomy" id="882824"/>
    <lineage>
        <taxon>Bacteria</taxon>
        <taxon>Bacillati</taxon>
        <taxon>Actinomycetota</taxon>
        <taxon>Actinomycetes</taxon>
        <taxon>Micrococcales</taxon>
        <taxon>Intrasporangiaceae</taxon>
        <taxon>Knoellia</taxon>
    </lineage>
</organism>
<evidence type="ECO:0000313" key="2">
    <source>
        <dbReference type="EMBL" id="GEQ13688.1"/>
    </source>
</evidence>
<dbReference type="Gene3D" id="1.40.20.10">
    <property type="entry name" value="CHAD domain"/>
    <property type="match status" value="1"/>
</dbReference>
<proteinExistence type="predicted"/>
<dbReference type="OrthoDB" id="9777271at2"/>
<dbReference type="PROSITE" id="PS51708">
    <property type="entry name" value="CHAD"/>
    <property type="match status" value="1"/>
</dbReference>
<dbReference type="PANTHER" id="PTHR39339:SF1">
    <property type="entry name" value="CHAD DOMAIN-CONTAINING PROTEIN"/>
    <property type="match status" value="1"/>
</dbReference>
<evidence type="ECO:0000259" key="1">
    <source>
        <dbReference type="PROSITE" id="PS51708"/>
    </source>
</evidence>
<dbReference type="RefSeq" id="WP_147064167.1">
    <property type="nucleotide sequence ID" value="NZ_BAABDN010000001.1"/>
</dbReference>
<dbReference type="AlphaFoldDB" id="A0A512T0E1"/>
<comment type="caution">
    <text evidence="2">The sequence shown here is derived from an EMBL/GenBank/DDBJ whole genome shotgun (WGS) entry which is preliminary data.</text>
</comment>
<dbReference type="InterPro" id="IPR038186">
    <property type="entry name" value="CHAD_dom_sf"/>
</dbReference>
<name>A0A512T0E1_9MICO</name>
<dbReference type="Pfam" id="PF05235">
    <property type="entry name" value="CHAD"/>
    <property type="match status" value="1"/>
</dbReference>
<dbReference type="Proteomes" id="UP000321793">
    <property type="component" value="Unassembled WGS sequence"/>
</dbReference>
<dbReference type="InterPro" id="IPR007899">
    <property type="entry name" value="CHAD_dom"/>
</dbReference>
<gene>
    <name evidence="2" type="ORF">KLO01_17350</name>
</gene>
<feature type="domain" description="CHAD" evidence="1">
    <location>
        <begin position="14"/>
        <end position="288"/>
    </location>
</feature>
<dbReference type="SMART" id="SM00880">
    <property type="entry name" value="CHAD"/>
    <property type="match status" value="1"/>
</dbReference>
<keyword evidence="3" id="KW-1185">Reference proteome</keyword>
<dbReference type="PANTHER" id="PTHR39339">
    <property type="entry name" value="SLR1444 PROTEIN"/>
    <property type="match status" value="1"/>
</dbReference>